<dbReference type="Pfam" id="PF00069">
    <property type="entry name" value="Pkinase"/>
    <property type="match status" value="1"/>
</dbReference>
<dbReference type="AlphaFoldDB" id="A0A7G7BHZ8"/>
<feature type="region of interest" description="Disordered" evidence="5">
    <location>
        <begin position="482"/>
        <end position="507"/>
    </location>
</feature>
<dbReference type="Proteomes" id="UP000515307">
    <property type="component" value="Chromosome"/>
</dbReference>
<keyword evidence="4" id="KW-0067">ATP-binding</keyword>
<dbReference type="PROSITE" id="PS50011">
    <property type="entry name" value="PROTEIN_KINASE_DOM"/>
    <property type="match status" value="1"/>
</dbReference>
<keyword evidence="3" id="KW-0418">Kinase</keyword>
<dbReference type="SMART" id="SM00564">
    <property type="entry name" value="PQQ"/>
    <property type="match status" value="5"/>
</dbReference>
<evidence type="ECO:0000256" key="3">
    <source>
        <dbReference type="ARBA" id="ARBA00022777"/>
    </source>
</evidence>
<evidence type="ECO:0000256" key="4">
    <source>
        <dbReference type="ARBA" id="ARBA00022840"/>
    </source>
</evidence>
<dbReference type="SUPFAM" id="SSF50998">
    <property type="entry name" value="Quinoprotein alcohol dehydrogenase-like"/>
    <property type="match status" value="1"/>
</dbReference>
<keyword evidence="8" id="KW-1185">Reference proteome</keyword>
<evidence type="ECO:0000256" key="1">
    <source>
        <dbReference type="ARBA" id="ARBA00022679"/>
    </source>
</evidence>
<protein>
    <submittedName>
        <fullName evidence="7">PQQ-binding-like beta-propeller repeat protein</fullName>
    </submittedName>
</protein>
<dbReference type="InterPro" id="IPR002372">
    <property type="entry name" value="PQQ_rpt_dom"/>
</dbReference>
<feature type="region of interest" description="Disordered" evidence="5">
    <location>
        <begin position="283"/>
        <end position="308"/>
    </location>
</feature>
<feature type="region of interest" description="Disordered" evidence="5">
    <location>
        <begin position="333"/>
        <end position="353"/>
    </location>
</feature>
<dbReference type="Gene3D" id="1.10.510.10">
    <property type="entry name" value="Transferase(Phosphotransferase) domain 1"/>
    <property type="match status" value="1"/>
</dbReference>
<reference evidence="8" key="1">
    <citation type="submission" date="2019-10" db="EMBL/GenBank/DDBJ databases">
        <title>Antimicrobial potential of Antarctic Bacteria.</title>
        <authorList>
            <person name="Benaud N."/>
            <person name="Edwards R.J."/>
            <person name="Ferrari B.C."/>
        </authorList>
    </citation>
    <scope>NUCLEOTIDE SEQUENCE [LARGE SCALE GENOMIC DNA]</scope>
    <source>
        <strain evidence="8">NBSH44</strain>
    </source>
</reference>
<feature type="region of interest" description="Disordered" evidence="5">
    <location>
        <begin position="387"/>
        <end position="450"/>
    </location>
</feature>
<keyword evidence="2" id="KW-0547">Nucleotide-binding</keyword>
<accession>A0A7G7BHZ8</accession>
<dbReference type="Gene3D" id="3.30.200.20">
    <property type="entry name" value="Phosphorylase Kinase, domain 1"/>
    <property type="match status" value="1"/>
</dbReference>
<dbReference type="InterPro" id="IPR015943">
    <property type="entry name" value="WD40/YVTN_repeat-like_dom_sf"/>
</dbReference>
<gene>
    <name evidence="7" type="ORF">F0344_10350</name>
</gene>
<feature type="compositionally biased region" description="Low complexity" evidence="5">
    <location>
        <begin position="394"/>
        <end position="416"/>
    </location>
</feature>
<dbReference type="InterPro" id="IPR011009">
    <property type="entry name" value="Kinase-like_dom_sf"/>
</dbReference>
<dbReference type="KEGG" id="sfiy:F0344_10350"/>
<dbReference type="InterPro" id="IPR011047">
    <property type="entry name" value="Quinoprotein_ADH-like_sf"/>
</dbReference>
<keyword evidence="1" id="KW-0808">Transferase</keyword>
<evidence type="ECO:0000259" key="6">
    <source>
        <dbReference type="PROSITE" id="PS50011"/>
    </source>
</evidence>
<dbReference type="Pfam" id="PF13360">
    <property type="entry name" value="PQQ_2"/>
    <property type="match status" value="1"/>
</dbReference>
<evidence type="ECO:0000256" key="2">
    <source>
        <dbReference type="ARBA" id="ARBA00022741"/>
    </source>
</evidence>
<dbReference type="PANTHER" id="PTHR43289:SF34">
    <property type="entry name" value="SERINE_THREONINE-PROTEIN KINASE YBDM-RELATED"/>
    <property type="match status" value="1"/>
</dbReference>
<dbReference type="SMART" id="SM00220">
    <property type="entry name" value="S_TKc"/>
    <property type="match status" value="1"/>
</dbReference>
<dbReference type="GO" id="GO:0005524">
    <property type="term" value="F:ATP binding"/>
    <property type="evidence" value="ECO:0007669"/>
    <property type="project" value="UniProtKB-KW"/>
</dbReference>
<sequence length="893" mass="92600">MEALRQDDPRHFGPYTVLARFRETASAVQYVVRDTGTGELAVVSAARPALAAVPAFRRRFQAEARTAERLAGGWVQAPLAAPDGGELWTAWPYVPALTLAQAIDLTGPLPERAVRILGAGIAETLSRVHATGAVLQGLAPGTVLLAEDGPRLTAFGPLGAAAAAEARPGGQLSVRLGYLTPEQVGGEEAGPASDLFVLGLLLAYAATGSTPLADGPADEAAERIAHGNPELDCVPDALRELIARCLAKDPSERPSAGSVAADLALEGAAALAGGDWLPEPLSAAVAEQESWARGLKPPADEPPAGETHDAVVQDAVVEDAVVENPVAQNAVVVPVASPVPPEQSGDGGGDAVEDSRTTRFKAIGSRPPHTDRPTTQLAIPREQMALPSAPAPYPYAQSPAPQAAASQSAAPQATAPFHPAPQAPLPLPSQAPAPAPAAPPGPSRPSGLSGVAHDRRALLTVFAAGAAGLFVGAGAVLALGSDDSAPPADDKPAPKPRRPVPGLPPEPRWMYTHPASEPAPLTSAVWQDKLLVLNGENGATGISLRTGRKVWQQTDATGTQEVLAAGKDLCFLAGPAEFLWLSPEDGKIVHRVAYATAFTGAPGLKAAPLAGHSGNVVWFTGSHTVTVKAKKPKKGKKPGKDTQAVRAHLFAYDIVRRKELWRAAVPAGRSPGTPEYQLTAVRADDVVVRQAAATLTPADVKAAKGKGSFRCFDRKTGKPLWTRQFGTVTPDGGASGDEEGQLYAAVGDDLQAFDSATGKPLWTVNGTEGSVFGAPVPAGELLHVTNRNQQVGVVERETGRLRWRRSTEVPLGGSAPSLALSGSGRTLLAADVTQVTAFAATDGRRLWKFQDIGVQDPEKDPKGATSLAPYRVRTSGGTAVVQRGRAFYAFPVT</sequence>
<dbReference type="RefSeq" id="WP_185298501.1">
    <property type="nucleotide sequence ID" value="NZ_CP045702.1"/>
</dbReference>
<name>A0A7G7BHZ8_9ACTN</name>
<feature type="domain" description="Protein kinase" evidence="6">
    <location>
        <begin position="1"/>
        <end position="265"/>
    </location>
</feature>
<dbReference type="Gene3D" id="2.40.10.480">
    <property type="match status" value="2"/>
</dbReference>
<dbReference type="InterPro" id="IPR000719">
    <property type="entry name" value="Prot_kinase_dom"/>
</dbReference>
<dbReference type="SUPFAM" id="SSF56112">
    <property type="entry name" value="Protein kinase-like (PK-like)"/>
    <property type="match status" value="1"/>
</dbReference>
<evidence type="ECO:0000313" key="7">
    <source>
        <dbReference type="EMBL" id="QNE74963.1"/>
    </source>
</evidence>
<proteinExistence type="predicted"/>
<dbReference type="EMBL" id="CP045702">
    <property type="protein sequence ID" value="QNE74963.1"/>
    <property type="molecule type" value="Genomic_DNA"/>
</dbReference>
<evidence type="ECO:0000313" key="8">
    <source>
        <dbReference type="Proteomes" id="UP000515307"/>
    </source>
</evidence>
<evidence type="ECO:0000256" key="5">
    <source>
        <dbReference type="SAM" id="MobiDB-lite"/>
    </source>
</evidence>
<dbReference type="PANTHER" id="PTHR43289">
    <property type="entry name" value="MITOGEN-ACTIVATED PROTEIN KINASE KINASE KINASE 20-RELATED"/>
    <property type="match status" value="1"/>
</dbReference>
<feature type="compositionally biased region" description="Pro residues" evidence="5">
    <location>
        <begin position="418"/>
        <end position="443"/>
    </location>
</feature>
<dbReference type="GO" id="GO:0004674">
    <property type="term" value="F:protein serine/threonine kinase activity"/>
    <property type="evidence" value="ECO:0007669"/>
    <property type="project" value="TreeGrafter"/>
</dbReference>
<dbReference type="Gene3D" id="2.130.10.10">
    <property type="entry name" value="YVTN repeat-like/Quinoprotein amine dehydrogenase"/>
    <property type="match status" value="1"/>
</dbReference>
<dbReference type="InterPro" id="IPR018391">
    <property type="entry name" value="PQQ_b-propeller_rpt"/>
</dbReference>
<organism evidence="7 8">
    <name type="scientific">Streptomyces finlayi</name>
    <dbReference type="NCBI Taxonomy" id="67296"/>
    <lineage>
        <taxon>Bacteria</taxon>
        <taxon>Bacillati</taxon>
        <taxon>Actinomycetota</taxon>
        <taxon>Actinomycetes</taxon>
        <taxon>Kitasatosporales</taxon>
        <taxon>Streptomycetaceae</taxon>
        <taxon>Streptomyces</taxon>
    </lineage>
</organism>